<feature type="region of interest" description="Disordered" evidence="1">
    <location>
        <begin position="550"/>
        <end position="569"/>
    </location>
</feature>
<dbReference type="InterPro" id="IPR002108">
    <property type="entry name" value="ADF-H"/>
</dbReference>
<dbReference type="Gene3D" id="3.40.20.10">
    <property type="entry name" value="Severin"/>
    <property type="match status" value="1"/>
</dbReference>
<dbReference type="InterPro" id="IPR029006">
    <property type="entry name" value="ADF-H/Gelsolin-like_dom_sf"/>
</dbReference>
<dbReference type="Pfam" id="PF00241">
    <property type="entry name" value="Cofilin_ADF"/>
    <property type="match status" value="1"/>
</dbReference>
<dbReference type="GO" id="GO:0051015">
    <property type="term" value="F:actin filament binding"/>
    <property type="evidence" value="ECO:0007669"/>
    <property type="project" value="TreeGrafter"/>
</dbReference>
<sequence>MPKVVCVWRGSDEIDNAIEHLDEAKVQLLYSKFPVGSGTFKRNKFIYVQYIGPKCSIVKRGQGINEITNFTTNNIRGVPGFSTTDKASLSFESLVRHMRDTFVMDSGNFSMEQIREEYRERLAAEQMMMHQEREQAAVVAATAKRGRRNTAPSVRLAPKPAPPPTKEERPSSPVEVSAQTNRVMTSLRQDNGSVNWVVFESNSEVLTVRAYGQHGIFEMVKNLPDEEWLFGLFRISFSNGEVHQRRMIFFQWIGSSLKAMRGGSHAGVYPAMAKALSPFNYEIYLVGRQDLNPQAIIAKSKSAFRTPADRRIGVARDFMIDSTVFTEENYRQSLVEEQATAEVFEERPKKTHRLTMPIIPDGIEQSSASVATTGTADSPAAQSFSIEETIDLVQAKEGGLVWAIFEVLYVIPYLVCAACSGIQVGGTTPNGAGWRAPRPSRAPHHTRRIMALPHHRPALCVRAAHKNMSKMARRSCGAAEPSALGSLRPIMVVDPPSVQRNRTPARHHAIRAHHTTLPTFSAGTDVTQATLRFVPCKVARWTLEHARQLDENPPTQGAHAPPTRRIGPHAAEVNKVPTSRPAERTGVCLHECGPSTDRLRYSYMARFESTVLHGAAAWLDGAGRKLHEALAHLHAQTVAVIVATPGGRLAHLAWGWVHAPHGGVVTTPPQLSRRCAGIDTPAELRTPRAAVVPMPHLPRHREARVVALAAGSLCAALMAPGTGPVTVEDGTARRMWARALALRWPLARSATAEEQTQTLWVADSATSLRRQADIHRNCTTDTTTFALALDAGPR</sequence>
<dbReference type="PROSITE" id="PS51263">
    <property type="entry name" value="ADF_H"/>
    <property type="match status" value="1"/>
</dbReference>
<dbReference type="SUPFAM" id="SSF55753">
    <property type="entry name" value="Actin depolymerizing proteins"/>
    <property type="match status" value="2"/>
</dbReference>
<dbReference type="VEuPathDB" id="TriTrypDB:LdBPK_302560.1"/>
<dbReference type="PANTHER" id="PTHR10829:SF25">
    <property type="entry name" value="DREBRIN-LIKE PROTEIN"/>
    <property type="match status" value="1"/>
</dbReference>
<name>A0A504XI66_LEIDO</name>
<gene>
    <name evidence="3" type="ORF">CGC21_36005</name>
</gene>
<organism evidence="3 4">
    <name type="scientific">Leishmania donovani</name>
    <dbReference type="NCBI Taxonomy" id="5661"/>
    <lineage>
        <taxon>Eukaryota</taxon>
        <taxon>Discoba</taxon>
        <taxon>Euglenozoa</taxon>
        <taxon>Kinetoplastea</taxon>
        <taxon>Metakinetoplastina</taxon>
        <taxon>Trypanosomatida</taxon>
        <taxon>Trypanosomatidae</taxon>
        <taxon>Leishmaniinae</taxon>
        <taxon>Leishmania</taxon>
    </lineage>
</organism>
<evidence type="ECO:0000259" key="2">
    <source>
        <dbReference type="PROSITE" id="PS51263"/>
    </source>
</evidence>
<dbReference type="Proteomes" id="UP000318447">
    <property type="component" value="Unassembled WGS sequence"/>
</dbReference>
<evidence type="ECO:0000313" key="3">
    <source>
        <dbReference type="EMBL" id="TPP45810.1"/>
    </source>
</evidence>
<dbReference type="AlphaFoldDB" id="A0A504XI66"/>
<dbReference type="EMBL" id="RHLC01000011">
    <property type="protein sequence ID" value="TPP45810.1"/>
    <property type="molecule type" value="Genomic_DNA"/>
</dbReference>
<dbReference type="PANTHER" id="PTHR10829">
    <property type="entry name" value="CORTACTIN AND DREBRIN"/>
    <property type="match status" value="1"/>
</dbReference>
<dbReference type="GO" id="GO:0030864">
    <property type="term" value="C:cortical actin cytoskeleton"/>
    <property type="evidence" value="ECO:0007669"/>
    <property type="project" value="TreeGrafter"/>
</dbReference>
<comment type="caution">
    <text evidence="3">The sequence shown here is derived from an EMBL/GenBank/DDBJ whole genome shotgun (WGS) entry which is preliminary data.</text>
</comment>
<dbReference type="GO" id="GO:0030833">
    <property type="term" value="P:regulation of actin filament polymerization"/>
    <property type="evidence" value="ECO:0007669"/>
    <property type="project" value="TreeGrafter"/>
</dbReference>
<protein>
    <recommendedName>
        <fullName evidence="2">ADF-H domain-containing protein</fullName>
    </recommendedName>
</protein>
<dbReference type="VEuPathDB" id="TriTrypDB:LDHU3_30.3440"/>
<dbReference type="VEuPathDB" id="TriTrypDB:LdCL_300031200"/>
<reference evidence="4" key="1">
    <citation type="submission" date="2019-02" db="EMBL/GenBank/DDBJ databases">
        <title>FDA dAtabase for Regulatory Grade micrObial Sequences (FDA-ARGOS): Supporting development and validation of Infectious Disease Dx tests.</title>
        <authorList>
            <person name="Duncan R."/>
            <person name="Fisher C."/>
            <person name="Tallon L."/>
            <person name="Sadzewicz L."/>
            <person name="Sengamalay N."/>
            <person name="Ott S."/>
            <person name="Godinez A."/>
            <person name="Nagaraj S."/>
            <person name="Vavikolanu K."/>
            <person name="Nadendla S."/>
            <person name="Aluvathingal J."/>
            <person name="Sichtig H."/>
        </authorList>
    </citation>
    <scope>NUCLEOTIDE SEQUENCE [LARGE SCALE GENOMIC DNA]</scope>
    <source>
        <strain evidence="4">FDAARGOS_361</strain>
    </source>
</reference>
<evidence type="ECO:0000313" key="4">
    <source>
        <dbReference type="Proteomes" id="UP000318447"/>
    </source>
</evidence>
<feature type="domain" description="ADF-H" evidence="2">
    <location>
        <begin position="171"/>
        <end position="301"/>
    </location>
</feature>
<feature type="region of interest" description="Disordered" evidence="1">
    <location>
        <begin position="144"/>
        <end position="177"/>
    </location>
</feature>
<dbReference type="GO" id="GO:0005884">
    <property type="term" value="C:actin filament"/>
    <property type="evidence" value="ECO:0007669"/>
    <property type="project" value="TreeGrafter"/>
</dbReference>
<proteinExistence type="predicted"/>
<dbReference type="CDD" id="cd11282">
    <property type="entry name" value="ADF_coactosin_like"/>
    <property type="match status" value="1"/>
</dbReference>
<evidence type="ECO:0000256" key="1">
    <source>
        <dbReference type="SAM" id="MobiDB-lite"/>
    </source>
</evidence>
<accession>A0A504XI66</accession>